<evidence type="ECO:0000313" key="2">
    <source>
        <dbReference type="EMBL" id="TQM28157.1"/>
    </source>
</evidence>
<dbReference type="CDD" id="cd03784">
    <property type="entry name" value="GT1_Gtf-like"/>
    <property type="match status" value="1"/>
</dbReference>
<dbReference type="InterPro" id="IPR010610">
    <property type="entry name" value="EryCIII-like_C"/>
</dbReference>
<keyword evidence="3" id="KW-1185">Reference proteome</keyword>
<organism evidence="2 3">
    <name type="scientific">Microbacterium kyungheense</name>
    <dbReference type="NCBI Taxonomy" id="1263636"/>
    <lineage>
        <taxon>Bacteria</taxon>
        <taxon>Bacillati</taxon>
        <taxon>Actinomycetota</taxon>
        <taxon>Actinomycetes</taxon>
        <taxon>Micrococcales</taxon>
        <taxon>Microbacteriaceae</taxon>
        <taxon>Microbacterium</taxon>
    </lineage>
</organism>
<dbReference type="GO" id="GO:0016758">
    <property type="term" value="F:hexosyltransferase activity"/>
    <property type="evidence" value="ECO:0007669"/>
    <property type="project" value="UniProtKB-ARBA"/>
</dbReference>
<dbReference type="RefSeq" id="WP_141894407.1">
    <property type="nucleotide sequence ID" value="NZ_BAABLH010000005.1"/>
</dbReference>
<dbReference type="AlphaFoldDB" id="A0A543F2V1"/>
<dbReference type="GO" id="GO:0008194">
    <property type="term" value="F:UDP-glycosyltransferase activity"/>
    <property type="evidence" value="ECO:0007669"/>
    <property type="project" value="InterPro"/>
</dbReference>
<dbReference type="Gene3D" id="3.40.50.2000">
    <property type="entry name" value="Glycogen Phosphorylase B"/>
    <property type="match status" value="2"/>
</dbReference>
<dbReference type="Pfam" id="PF06722">
    <property type="entry name" value="EryCIII-like_C"/>
    <property type="match status" value="1"/>
</dbReference>
<dbReference type="InterPro" id="IPR002213">
    <property type="entry name" value="UDP_glucos_trans"/>
</dbReference>
<accession>A0A543F2V1</accession>
<dbReference type="Proteomes" id="UP000320235">
    <property type="component" value="Unassembled WGS sequence"/>
</dbReference>
<evidence type="ECO:0000259" key="1">
    <source>
        <dbReference type="Pfam" id="PF06722"/>
    </source>
</evidence>
<dbReference type="PANTHER" id="PTHR48050:SF13">
    <property type="entry name" value="STEROL 3-BETA-GLUCOSYLTRANSFERASE UGT80A2"/>
    <property type="match status" value="1"/>
</dbReference>
<proteinExistence type="predicted"/>
<sequence>MARYVFVTWDGGGNRMPTIAIARALQRRGHDVLVLGHDSQADAYSEAGLPFTAYASAPGFVLDAGPRGLLRLVFDHGIADDTVALLVEHPADVVVVDCLLIGVLDTLDRMGRRYAVLEHTLHGFLASGMRALGAIGWVRGVRVGAPRSHAMPILVASVPALVAPFAPQPALAAAPGAVVYAGAMTAAVAASPPEPTVVVSLSTFRFPDLVATWQRVLDATESLDARVVVTLGPAISATELRVPRAVEVRQWMPHHELFPSASVVVGHGGHGTTLAALAHGVPVLALPLDGTSDQPRVGRAVARAGVGLTMSRRSNPDAIRAAIRALLADPVVHDRAQRLGRPYGRSTGLLALRGCSRCRQARERRQCRSRALTLKPDAMRRRTSS</sequence>
<dbReference type="OrthoDB" id="6620093at2"/>
<dbReference type="SUPFAM" id="SSF53756">
    <property type="entry name" value="UDP-Glycosyltransferase/glycogen phosphorylase"/>
    <property type="match status" value="1"/>
</dbReference>
<dbReference type="EMBL" id="VFPE01000002">
    <property type="protein sequence ID" value="TQM28157.1"/>
    <property type="molecule type" value="Genomic_DNA"/>
</dbReference>
<dbReference type="InterPro" id="IPR050426">
    <property type="entry name" value="Glycosyltransferase_28"/>
</dbReference>
<comment type="caution">
    <text evidence="2">The sequence shown here is derived from an EMBL/GenBank/DDBJ whole genome shotgun (WGS) entry which is preliminary data.</text>
</comment>
<keyword evidence="2" id="KW-0808">Transferase</keyword>
<dbReference type="PANTHER" id="PTHR48050">
    <property type="entry name" value="STEROL 3-BETA-GLUCOSYLTRANSFERASE"/>
    <property type="match status" value="1"/>
</dbReference>
<gene>
    <name evidence="2" type="ORF">FB391_2211</name>
</gene>
<protein>
    <submittedName>
        <fullName evidence="2">UDP:flavonoid glycosyltransferase YjiC (YdhE family)</fullName>
    </submittedName>
</protein>
<feature type="domain" description="Erythromycin biosynthesis protein CIII-like C-terminal" evidence="1">
    <location>
        <begin position="215"/>
        <end position="339"/>
    </location>
</feature>
<name>A0A543F2V1_9MICO</name>
<dbReference type="GO" id="GO:0017000">
    <property type="term" value="P:antibiotic biosynthetic process"/>
    <property type="evidence" value="ECO:0007669"/>
    <property type="project" value="UniProtKB-ARBA"/>
</dbReference>
<reference evidence="2 3" key="1">
    <citation type="submission" date="2019-06" db="EMBL/GenBank/DDBJ databases">
        <title>Sequencing the genomes of 1000 actinobacteria strains.</title>
        <authorList>
            <person name="Klenk H.-P."/>
        </authorList>
    </citation>
    <scope>NUCLEOTIDE SEQUENCE [LARGE SCALE GENOMIC DNA]</scope>
    <source>
        <strain evidence="2 3">DSM 105492</strain>
    </source>
</reference>
<evidence type="ECO:0000313" key="3">
    <source>
        <dbReference type="Proteomes" id="UP000320235"/>
    </source>
</evidence>